<feature type="transmembrane region" description="Helical" evidence="9">
    <location>
        <begin position="895"/>
        <end position="915"/>
    </location>
</feature>
<feature type="transmembrane region" description="Helical" evidence="9">
    <location>
        <begin position="12"/>
        <end position="29"/>
    </location>
</feature>
<dbReference type="InterPro" id="IPR004764">
    <property type="entry name" value="MdtF-like"/>
</dbReference>
<evidence type="ECO:0000256" key="4">
    <source>
        <dbReference type="ARBA" id="ARBA00022475"/>
    </source>
</evidence>
<dbReference type="RefSeq" id="WP_343749732.1">
    <property type="nucleotide sequence ID" value="NZ_BAAADG010000018.1"/>
</dbReference>
<dbReference type="Gene3D" id="3.30.70.1320">
    <property type="entry name" value="Multidrug efflux transporter AcrB pore domain like"/>
    <property type="match status" value="1"/>
</dbReference>
<evidence type="ECO:0000313" key="10">
    <source>
        <dbReference type="EMBL" id="GAA0230886.1"/>
    </source>
</evidence>
<dbReference type="NCBIfam" id="NF000282">
    <property type="entry name" value="RND_permease_1"/>
    <property type="match status" value="1"/>
</dbReference>
<dbReference type="SUPFAM" id="SSF82693">
    <property type="entry name" value="Multidrug efflux transporter AcrB pore domain, PN1, PN2, PC1 and PC2 subdomains"/>
    <property type="match status" value="3"/>
</dbReference>
<dbReference type="SUPFAM" id="SSF82866">
    <property type="entry name" value="Multidrug efflux transporter AcrB transmembrane domain"/>
    <property type="match status" value="2"/>
</dbReference>
<feature type="transmembrane region" description="Helical" evidence="9">
    <location>
        <begin position="921"/>
        <end position="945"/>
    </location>
</feature>
<dbReference type="PRINTS" id="PR00702">
    <property type="entry name" value="ACRIFLAVINRP"/>
</dbReference>
<keyword evidence="6 9" id="KW-0812">Transmembrane</keyword>
<evidence type="ECO:0000256" key="3">
    <source>
        <dbReference type="ARBA" id="ARBA00022448"/>
    </source>
</evidence>
<proteinExistence type="inferred from homology"/>
<dbReference type="Gene3D" id="3.30.70.1430">
    <property type="entry name" value="Multidrug efflux transporter AcrB pore domain"/>
    <property type="match status" value="2"/>
</dbReference>
<dbReference type="InterPro" id="IPR027463">
    <property type="entry name" value="AcrB_DN_DC_subdom"/>
</dbReference>
<dbReference type="Gene3D" id="3.30.2090.10">
    <property type="entry name" value="Multidrug efflux transporter AcrB TolC docking domain, DN and DC subdomains"/>
    <property type="match status" value="2"/>
</dbReference>
<evidence type="ECO:0000256" key="9">
    <source>
        <dbReference type="RuleBase" id="RU364070"/>
    </source>
</evidence>
<protein>
    <recommendedName>
        <fullName evidence="9">Efflux pump membrane transporter</fullName>
    </recommendedName>
</protein>
<evidence type="ECO:0000256" key="8">
    <source>
        <dbReference type="ARBA" id="ARBA00023136"/>
    </source>
</evidence>
<feature type="transmembrane region" description="Helical" evidence="9">
    <location>
        <begin position="367"/>
        <end position="387"/>
    </location>
</feature>
<dbReference type="NCBIfam" id="TIGR00915">
    <property type="entry name" value="2A0602"/>
    <property type="match status" value="1"/>
</dbReference>
<evidence type="ECO:0000256" key="7">
    <source>
        <dbReference type="ARBA" id="ARBA00022989"/>
    </source>
</evidence>
<feature type="transmembrane region" description="Helical" evidence="9">
    <location>
        <begin position="393"/>
        <end position="413"/>
    </location>
</feature>
<evidence type="ECO:0000256" key="1">
    <source>
        <dbReference type="ARBA" id="ARBA00004429"/>
    </source>
</evidence>
<dbReference type="Proteomes" id="UP001501476">
    <property type="component" value="Unassembled WGS sequence"/>
</dbReference>
<dbReference type="PANTHER" id="PTHR32063:SF13">
    <property type="entry name" value="MULTIDRUG EFFLUX PUMP SUBUNIT ACRB-RELATED"/>
    <property type="match status" value="1"/>
</dbReference>
<comment type="caution">
    <text evidence="10">The sequence shown here is derived from an EMBL/GenBank/DDBJ whole genome shotgun (WGS) entry which is preliminary data.</text>
</comment>
<dbReference type="Gene3D" id="3.30.70.1440">
    <property type="entry name" value="Multidrug efflux transporter AcrB pore domain"/>
    <property type="match status" value="1"/>
</dbReference>
<reference evidence="11" key="1">
    <citation type="journal article" date="2019" name="Int. J. Syst. Evol. Microbiol.">
        <title>The Global Catalogue of Microorganisms (GCM) 10K type strain sequencing project: providing services to taxonomists for standard genome sequencing and annotation.</title>
        <authorList>
            <consortium name="The Broad Institute Genomics Platform"/>
            <consortium name="The Broad Institute Genome Sequencing Center for Infectious Disease"/>
            <person name="Wu L."/>
            <person name="Ma J."/>
        </authorList>
    </citation>
    <scope>NUCLEOTIDE SEQUENCE [LARGE SCALE GENOMIC DNA]</scope>
    <source>
        <strain evidence="11">JCM 6886</strain>
    </source>
</reference>
<keyword evidence="11" id="KW-1185">Reference proteome</keyword>
<feature type="transmembrane region" description="Helical" evidence="9">
    <location>
        <begin position="998"/>
        <end position="1025"/>
    </location>
</feature>
<evidence type="ECO:0000256" key="2">
    <source>
        <dbReference type="ARBA" id="ARBA00010942"/>
    </source>
</evidence>
<evidence type="ECO:0000256" key="5">
    <source>
        <dbReference type="ARBA" id="ARBA00022519"/>
    </source>
</evidence>
<feature type="transmembrane region" description="Helical" evidence="9">
    <location>
        <begin position="338"/>
        <end position="360"/>
    </location>
</feature>
<evidence type="ECO:0000256" key="6">
    <source>
        <dbReference type="ARBA" id="ARBA00022692"/>
    </source>
</evidence>
<evidence type="ECO:0000313" key="11">
    <source>
        <dbReference type="Proteomes" id="UP001501476"/>
    </source>
</evidence>
<dbReference type="EMBL" id="BAAADG010000018">
    <property type="protein sequence ID" value="GAA0230886.1"/>
    <property type="molecule type" value="Genomic_DNA"/>
</dbReference>
<keyword evidence="8 9" id="KW-0472">Membrane</keyword>
<keyword evidence="4" id="KW-1003">Cell membrane</keyword>
<feature type="transmembrane region" description="Helical" evidence="9">
    <location>
        <begin position="440"/>
        <end position="460"/>
    </location>
</feature>
<feature type="transmembrane region" description="Helical" evidence="9">
    <location>
        <begin position="537"/>
        <end position="557"/>
    </location>
</feature>
<dbReference type="Gene3D" id="1.20.1640.10">
    <property type="entry name" value="Multidrug efflux transporter AcrB transmembrane domain"/>
    <property type="match status" value="2"/>
</dbReference>
<feature type="transmembrane region" description="Helical" evidence="9">
    <location>
        <begin position="870"/>
        <end position="888"/>
    </location>
</feature>
<feature type="transmembrane region" description="Helical" evidence="9">
    <location>
        <begin position="966"/>
        <end position="986"/>
    </location>
</feature>
<feature type="transmembrane region" description="Helical" evidence="9">
    <location>
        <begin position="472"/>
        <end position="499"/>
    </location>
</feature>
<organism evidence="10 11">
    <name type="scientific">Methylophaga marina</name>
    <dbReference type="NCBI Taxonomy" id="45495"/>
    <lineage>
        <taxon>Bacteria</taxon>
        <taxon>Pseudomonadati</taxon>
        <taxon>Pseudomonadota</taxon>
        <taxon>Gammaproteobacteria</taxon>
        <taxon>Thiotrichales</taxon>
        <taxon>Piscirickettsiaceae</taxon>
        <taxon>Methylophaga</taxon>
    </lineage>
</organism>
<sequence>MLSRFFIDRPIFTWVIAFFIIGFGLFSLFELPVEQYPSIAPPKVSISATYPGASAETLENTVTQVIEQNLTGIDNLRYIQSQSSSSGRATITLTFEPGTDTDIAQVQTQNKVSQSLSSLPTIVQQLGVPVEKAGNSNALIIGFYAKDGSMDRNDISDFLVSNIEEPLSRVDGVGKIQTFGAEHAMRIWLDPRSMNNFNITASDVINAIQEQNVQLATGEIGGTPQAKEQQINATITVQSLLSTPAEFESILLTVLEDGSQVTLGDVARVEIGAEDYNIIGRWNRQPASGIAIELASGANVLTTIENVKERVKDFESIIPPGLEVVYPIDVSTFIKSSIFNVVMTLFMAIGLVILVIFIFLQNIRATFIPAIAIPIVLLGTFGVILTLGYSINVLTLFALVLAIGMLVDDAIVVTENVETKLEQDPDRDPKEATRAAMKEISGALVGTTVVIWAVFLPMSFFEGSVGVIYRQFSITISVAMAISLFIALTLSPSLCGEILKSRKSQKEKGFFGLFNRGFTNLRHGHKTLLDGLLENKVVLPAVFLILIVITAITLMRIPSSFLPDEDQGRIFTLLTGPPSSSLVQTVEKVKKIEDFYLDDAGDAVDGLFTAAGFSFSGQGQNVGLAFVKMKNWDERGEENNVFNIKDRAAQALSQVRDAMIFPIAPPAISALGNSGGFEFQLVNRAGLDHQQLVDATNQFLALANQSPLLTQVRFNGLNDSPQYDLKIDHIKTRALGVPLNTVNQTLSSALGGTYVNDFLENGRIKRVYVQADIPFRMLPEDIDDWFVRNNNGDMVQLVEIASGEWTYGSPKLTRFNGAASREIQGSTTPGVSSGDALQEVLKLAEKLPEGLDVAWTGLSYEEKQAGTNTLFLYIVSALAVFFILAALYESWAIPVAIMLTVPLGIFGAVVATWLTGQANDVYFQVGLLITIGLAAKNAILIVEFAKNNFEEGQTAFDAAYSAAQQRFRPILMTSLTFILGVLPLAFASGPGSGAQNAISVSVLGGIFTTTLFVVFFAPFLFIWVYRLFKKEVVKEHQTSNQDEKNA</sequence>
<dbReference type="Pfam" id="PF00873">
    <property type="entry name" value="ACR_tran"/>
    <property type="match status" value="1"/>
</dbReference>
<dbReference type="PANTHER" id="PTHR32063">
    <property type="match status" value="1"/>
</dbReference>
<keyword evidence="7 9" id="KW-1133">Transmembrane helix</keyword>
<comment type="subcellular location">
    <subcellularLocation>
        <location evidence="1 9">Cell inner membrane</location>
        <topology evidence="1 9">Multi-pass membrane protein</topology>
    </subcellularLocation>
</comment>
<keyword evidence="5 9" id="KW-0997">Cell inner membrane</keyword>
<name>A0ABP3DER6_9GAMM</name>
<gene>
    <name evidence="10" type="primary">acrB_1</name>
    <name evidence="10" type="ORF">GCM10008964_22520</name>
</gene>
<dbReference type="InterPro" id="IPR001036">
    <property type="entry name" value="Acrflvin-R"/>
</dbReference>
<dbReference type="SUPFAM" id="SSF82714">
    <property type="entry name" value="Multidrug efflux transporter AcrB TolC docking domain, DN and DC subdomains"/>
    <property type="match status" value="2"/>
</dbReference>
<keyword evidence="3 9" id="KW-0813">Transport</keyword>
<comment type="similarity">
    <text evidence="2 9">Belongs to the resistance-nodulation-cell division (RND) (TC 2.A.6) family.</text>
</comment>
<accession>A0ABP3DER6</accession>